<sequence>MRLRPQTMTMVKRLAAVAVLALGMIAMQASVTTASSNKDESTWSSLQHNVLSYLILIIPAGLFVRYVKQHPGHGTFFDCVAFTMEHPDFMMQAIILSITSATGQMFIFYTLATYGALVFAIIMTRQVISIFVSAVVFGHVFAPQGWLGIAVVFVALFSRIYLRTSNRGKK</sequence>
<reference evidence="7" key="1">
    <citation type="submission" date="2009-08" db="EMBL/GenBank/DDBJ databases">
        <title>Annotation of Salpingoeca rosetta.</title>
        <authorList>
            <consortium name="The Broad Institute Genome Sequencing Platform"/>
            <person name="Russ C."/>
            <person name="Cuomo C."/>
            <person name="Burger G."/>
            <person name="Gray M.W."/>
            <person name="Holland P.W.H."/>
            <person name="King N."/>
            <person name="Lang F.B.F."/>
            <person name="Roger A.J."/>
            <person name="Ruiz-Trillo I."/>
            <person name="Young S.K."/>
            <person name="Zeng Q."/>
            <person name="Gargeya S."/>
            <person name="Alvarado L."/>
            <person name="Berlin A."/>
            <person name="Chapman S.B."/>
            <person name="Chen Z."/>
            <person name="Freedman E."/>
            <person name="Gellesch M."/>
            <person name="Goldberg J."/>
            <person name="Griggs A."/>
            <person name="Gujja S."/>
            <person name="Heilman E."/>
            <person name="Heiman D."/>
            <person name="Howarth C."/>
            <person name="Mehta T."/>
            <person name="Neiman D."/>
            <person name="Pearson M."/>
            <person name="Roberts A."/>
            <person name="Saif S."/>
            <person name="Shea T."/>
            <person name="Shenoy N."/>
            <person name="Sisk P."/>
            <person name="Stolte C."/>
            <person name="Sykes S."/>
            <person name="White J."/>
            <person name="Yandava C."/>
            <person name="Haas B."/>
            <person name="Nusbaum C."/>
            <person name="Birren B."/>
        </authorList>
    </citation>
    <scope>NUCLEOTIDE SEQUENCE [LARGE SCALE GENOMIC DNA]</scope>
    <source>
        <strain evidence="7">ATCC 50818</strain>
    </source>
</reference>
<dbReference type="GO" id="GO:0046964">
    <property type="term" value="F:3'-phosphoadenosine 5'-phosphosulfate transmembrane transporter activity"/>
    <property type="evidence" value="ECO:0007669"/>
    <property type="project" value="TreeGrafter"/>
</dbReference>
<gene>
    <name evidence="7" type="ORF">PTSG_01674</name>
</gene>
<feature type="transmembrane region" description="Helical" evidence="6">
    <location>
        <begin position="145"/>
        <end position="162"/>
    </location>
</feature>
<organism evidence="8">
    <name type="scientific">Salpingoeca rosetta (strain ATCC 50818 / BSB-021)</name>
    <dbReference type="NCBI Taxonomy" id="946362"/>
    <lineage>
        <taxon>Eukaryota</taxon>
        <taxon>Choanoflagellata</taxon>
        <taxon>Craspedida</taxon>
        <taxon>Salpingoecidae</taxon>
        <taxon>Salpingoeca</taxon>
    </lineage>
</organism>
<keyword evidence="3 6" id="KW-0812">Transmembrane</keyword>
<feature type="transmembrane region" description="Helical" evidence="6">
    <location>
        <begin position="50"/>
        <end position="67"/>
    </location>
</feature>
<comment type="subcellular location">
    <subcellularLocation>
        <location evidence="1">Membrane</location>
        <topology evidence="1">Multi-pass membrane protein</topology>
    </subcellularLocation>
</comment>
<accession>F2TYM2</accession>
<dbReference type="OrthoDB" id="10035043at2759"/>
<keyword evidence="2" id="KW-0813">Transport</keyword>
<dbReference type="InterPro" id="IPR013657">
    <property type="entry name" value="SCL35B1-4/HUT1"/>
</dbReference>
<name>F2TYM2_SALR5</name>
<dbReference type="PANTHER" id="PTHR10778">
    <property type="entry name" value="SOLUTE CARRIER FAMILY 35 MEMBER B"/>
    <property type="match status" value="1"/>
</dbReference>
<dbReference type="GO" id="GO:0005789">
    <property type="term" value="C:endoplasmic reticulum membrane"/>
    <property type="evidence" value="ECO:0007669"/>
    <property type="project" value="TreeGrafter"/>
</dbReference>
<dbReference type="eggNOG" id="KOG1581">
    <property type="taxonomic scope" value="Eukaryota"/>
</dbReference>
<keyword evidence="4 6" id="KW-1133">Transmembrane helix</keyword>
<dbReference type="GO" id="GO:0000139">
    <property type="term" value="C:Golgi membrane"/>
    <property type="evidence" value="ECO:0007669"/>
    <property type="project" value="TreeGrafter"/>
</dbReference>
<evidence type="ECO:0000256" key="4">
    <source>
        <dbReference type="ARBA" id="ARBA00022989"/>
    </source>
</evidence>
<evidence type="ECO:0000256" key="1">
    <source>
        <dbReference type="ARBA" id="ARBA00004141"/>
    </source>
</evidence>
<dbReference type="AlphaFoldDB" id="F2TYM2"/>
<dbReference type="GeneID" id="16078250"/>
<dbReference type="InParanoid" id="F2TYM2"/>
<evidence type="ECO:0000256" key="6">
    <source>
        <dbReference type="SAM" id="Phobius"/>
    </source>
</evidence>
<proteinExistence type="predicted"/>
<evidence type="ECO:0000256" key="3">
    <source>
        <dbReference type="ARBA" id="ARBA00022692"/>
    </source>
</evidence>
<dbReference type="EMBL" id="GL832957">
    <property type="protein sequence ID" value="EGD78696.1"/>
    <property type="molecule type" value="Genomic_DNA"/>
</dbReference>
<dbReference type="RefSeq" id="XP_004997653.1">
    <property type="nucleotide sequence ID" value="XM_004997596.1"/>
</dbReference>
<dbReference type="PANTHER" id="PTHR10778:SF13">
    <property type="entry name" value="ADENOSINE 3'-PHOSPHO 5'-PHOSPHOSULFATE TRANSPORTER 1"/>
    <property type="match status" value="1"/>
</dbReference>
<dbReference type="Pfam" id="PF08449">
    <property type="entry name" value="UAA"/>
    <property type="match status" value="1"/>
</dbReference>
<dbReference type="STRING" id="946362.F2TYM2"/>
<keyword evidence="5 6" id="KW-0472">Membrane</keyword>
<evidence type="ECO:0000313" key="8">
    <source>
        <dbReference type="Proteomes" id="UP000007799"/>
    </source>
</evidence>
<evidence type="ECO:0000313" key="7">
    <source>
        <dbReference type="EMBL" id="EGD78696.1"/>
    </source>
</evidence>
<evidence type="ECO:0000256" key="2">
    <source>
        <dbReference type="ARBA" id="ARBA00022448"/>
    </source>
</evidence>
<keyword evidence="8" id="KW-1185">Reference proteome</keyword>
<dbReference type="Proteomes" id="UP000007799">
    <property type="component" value="Unassembled WGS sequence"/>
</dbReference>
<feature type="transmembrane region" description="Helical" evidence="6">
    <location>
        <begin position="106"/>
        <end position="139"/>
    </location>
</feature>
<evidence type="ECO:0000256" key="5">
    <source>
        <dbReference type="ARBA" id="ARBA00023136"/>
    </source>
</evidence>
<dbReference type="KEGG" id="sre:PTSG_01674"/>
<protein>
    <submittedName>
        <fullName evidence="7">Uncharacterized protein</fullName>
    </submittedName>
</protein>